<dbReference type="EMBL" id="LUGG01000024">
    <property type="protein sequence ID" value="OBZ67321.1"/>
    <property type="molecule type" value="Genomic_DNA"/>
</dbReference>
<proteinExistence type="predicted"/>
<comment type="caution">
    <text evidence="1">The sequence shown here is derived from an EMBL/GenBank/DDBJ whole genome shotgun (WGS) entry which is preliminary data.</text>
</comment>
<dbReference type="Proteomes" id="UP000092993">
    <property type="component" value="Unassembled WGS sequence"/>
</dbReference>
<sequence length="122" mass="13712">MDARISTVFGALMALGVGSTAYGLYQFYSMFTMWPEEVRGDLRAGIKTKHQNDLNLSERYFFQRLTQLSHAWETAQTLPLACFSTEPHLEFSGIAVALAEVLEANDRPQPAYEVYSAALTRL</sequence>
<dbReference type="PANTHER" id="PTHR28142">
    <property type="entry name" value="MITOCHONDRIAL INNER MEMBRANE I-AAA PROTEASE SUPERCOMPLEX SUBUNIT MGR3-RELATED"/>
    <property type="match status" value="1"/>
</dbReference>
<evidence type="ECO:0000313" key="1">
    <source>
        <dbReference type="EMBL" id="OBZ67321.1"/>
    </source>
</evidence>
<protein>
    <submittedName>
        <fullName evidence="1">Uncharacterized protein</fullName>
    </submittedName>
</protein>
<accession>A0A1C7LRD3</accession>
<gene>
    <name evidence="1" type="ORF">A0H81_12618</name>
</gene>
<reference evidence="1 2" key="1">
    <citation type="submission" date="2016-03" db="EMBL/GenBank/DDBJ databases">
        <title>Whole genome sequencing of Grifola frondosa 9006-11.</title>
        <authorList>
            <person name="Min B."/>
            <person name="Park H."/>
            <person name="Kim J.-G."/>
            <person name="Cho H."/>
            <person name="Oh Y.-L."/>
            <person name="Kong W.-S."/>
            <person name="Choi I.-G."/>
        </authorList>
    </citation>
    <scope>NUCLEOTIDE SEQUENCE [LARGE SCALE GENOMIC DNA]</scope>
    <source>
        <strain evidence="1 2">9006-11</strain>
    </source>
</reference>
<dbReference type="AlphaFoldDB" id="A0A1C7LRD3"/>
<dbReference type="STRING" id="5627.A0A1C7LRD3"/>
<keyword evidence="2" id="KW-1185">Reference proteome</keyword>
<name>A0A1C7LRD3_GRIFR</name>
<evidence type="ECO:0000313" key="2">
    <source>
        <dbReference type="Proteomes" id="UP000092993"/>
    </source>
</evidence>
<dbReference type="OrthoDB" id="10050400at2759"/>
<organism evidence="1 2">
    <name type="scientific">Grifola frondosa</name>
    <name type="common">Maitake</name>
    <name type="synonym">Polyporus frondosus</name>
    <dbReference type="NCBI Taxonomy" id="5627"/>
    <lineage>
        <taxon>Eukaryota</taxon>
        <taxon>Fungi</taxon>
        <taxon>Dikarya</taxon>
        <taxon>Basidiomycota</taxon>
        <taxon>Agaricomycotina</taxon>
        <taxon>Agaricomycetes</taxon>
        <taxon>Polyporales</taxon>
        <taxon>Grifolaceae</taxon>
        <taxon>Grifola</taxon>
    </lineage>
</organism>
<dbReference type="InterPro" id="IPR040201">
    <property type="entry name" value="Mrg3-like"/>
</dbReference>
<dbReference type="PANTHER" id="PTHR28142:SF1">
    <property type="entry name" value="MITOCHONDRIAL INNER MEMBRANE I-AAA PROTEASE SUPERCOMPLEX SUBUNIT MGR3-RELATED"/>
    <property type="match status" value="1"/>
</dbReference>